<dbReference type="CDD" id="cd00487">
    <property type="entry name" value="Pep_deformylase"/>
    <property type="match status" value="1"/>
</dbReference>
<protein>
    <recommendedName>
        <fullName evidence="6">Peptide deformylase</fullName>
        <shortName evidence="6">PDF</shortName>
        <ecNumber evidence="6">3.5.1.88</ecNumber>
    </recommendedName>
    <alternativeName>
        <fullName evidence="6">Polypeptide deformylase</fullName>
    </alternativeName>
</protein>
<evidence type="ECO:0000256" key="4">
    <source>
        <dbReference type="ARBA" id="ARBA00022917"/>
    </source>
</evidence>
<dbReference type="EMBL" id="FXTG01000003">
    <property type="protein sequence ID" value="SMO64855.1"/>
    <property type="molecule type" value="Genomic_DNA"/>
</dbReference>
<feature type="active site" evidence="6">
    <location>
        <position position="168"/>
    </location>
</feature>
<comment type="caution">
    <text evidence="8">The sequence shown here is derived from an EMBL/GenBank/DDBJ whole genome shotgun (WGS) entry which is preliminary data.</text>
</comment>
<evidence type="ECO:0000256" key="7">
    <source>
        <dbReference type="SAM" id="MobiDB-lite"/>
    </source>
</evidence>
<comment type="similarity">
    <text evidence="1 6">Belongs to the polypeptide deformylase family.</text>
</comment>
<accession>A0ABY1N070</accession>
<organism evidence="8 9">
    <name type="scientific">Dietzia kunjamensis subsp. schimae</name>
    <dbReference type="NCBI Taxonomy" id="498198"/>
    <lineage>
        <taxon>Bacteria</taxon>
        <taxon>Bacillati</taxon>
        <taxon>Actinomycetota</taxon>
        <taxon>Actinomycetes</taxon>
        <taxon>Mycobacteriales</taxon>
        <taxon>Dietziaceae</taxon>
        <taxon>Dietzia</taxon>
    </lineage>
</organism>
<feature type="binding site" evidence="6">
    <location>
        <position position="167"/>
    </location>
    <ligand>
        <name>Fe cation</name>
        <dbReference type="ChEBI" id="CHEBI:24875"/>
    </ligand>
</feature>
<dbReference type="EC" id="3.5.1.88" evidence="6"/>
<dbReference type="Proteomes" id="UP000315460">
    <property type="component" value="Unassembled WGS sequence"/>
</dbReference>
<dbReference type="Pfam" id="PF01327">
    <property type="entry name" value="Pep_deformylase"/>
    <property type="match status" value="1"/>
</dbReference>
<sequence>MSGALESTTMAVRPIVILGDPALHAPTEPVTESPEELAALVQDLYDTMDAANGVGLAANQIGVRKRLFVYDCPDLDTEDGEGVTREEVEARGGWLNRRGCVVNPILETSEIPETMPDPEDDLEGCLSVPAVNFPRGRAWWARVTGTDEHGEPVSVEGYGLFARCLQHEVGHLDGFLYTDGLIGRNRKAAKRHIRDAGWGVPGLSWDPASDPDPFADEDDDDHDNDNDNDYDDEAGTDHG</sequence>
<dbReference type="NCBIfam" id="NF009483">
    <property type="entry name" value="PRK12846.1-4"/>
    <property type="match status" value="1"/>
</dbReference>
<keyword evidence="3 6" id="KW-0378">Hydrolase</keyword>
<comment type="cofactor">
    <cofactor evidence="6">
        <name>Fe(2+)</name>
        <dbReference type="ChEBI" id="CHEBI:29033"/>
    </cofactor>
    <text evidence="6">Binds 1 Fe(2+) ion.</text>
</comment>
<feature type="binding site" evidence="6">
    <location>
        <position position="125"/>
    </location>
    <ligand>
        <name>Fe cation</name>
        <dbReference type="ChEBI" id="CHEBI:24875"/>
    </ligand>
</feature>
<keyword evidence="2 6" id="KW-0479">Metal-binding</keyword>
<evidence type="ECO:0000256" key="5">
    <source>
        <dbReference type="ARBA" id="ARBA00023004"/>
    </source>
</evidence>
<comment type="function">
    <text evidence="6">Removes the formyl group from the N-terminal Met of newly synthesized proteins. Requires at least a dipeptide for an efficient rate of reaction. N-terminal L-methionine is a prerequisite for activity but the enzyme has broad specificity at other positions.</text>
</comment>
<dbReference type="Gene3D" id="3.90.45.10">
    <property type="entry name" value="Peptide deformylase"/>
    <property type="match status" value="1"/>
</dbReference>
<keyword evidence="9" id="KW-1185">Reference proteome</keyword>
<keyword evidence="5 6" id="KW-0408">Iron</keyword>
<dbReference type="InterPro" id="IPR036821">
    <property type="entry name" value="Peptide_deformylase_sf"/>
</dbReference>
<keyword evidence="4 6" id="KW-0648">Protein biosynthesis</keyword>
<dbReference type="PRINTS" id="PR01576">
    <property type="entry name" value="PDEFORMYLASE"/>
</dbReference>
<feature type="binding site" evidence="6">
    <location>
        <position position="171"/>
    </location>
    <ligand>
        <name>Fe cation</name>
        <dbReference type="ChEBI" id="CHEBI:24875"/>
    </ligand>
</feature>
<dbReference type="NCBIfam" id="NF001159">
    <property type="entry name" value="PRK00150.1-3"/>
    <property type="match status" value="1"/>
</dbReference>
<feature type="region of interest" description="Disordered" evidence="7">
    <location>
        <begin position="199"/>
        <end position="239"/>
    </location>
</feature>
<evidence type="ECO:0000256" key="3">
    <source>
        <dbReference type="ARBA" id="ARBA00022801"/>
    </source>
</evidence>
<evidence type="ECO:0000256" key="6">
    <source>
        <dbReference type="HAMAP-Rule" id="MF_00163"/>
    </source>
</evidence>
<evidence type="ECO:0000256" key="2">
    <source>
        <dbReference type="ARBA" id="ARBA00022723"/>
    </source>
</evidence>
<proteinExistence type="inferred from homology"/>
<gene>
    <name evidence="6" type="primary">def</name>
    <name evidence="8" type="ORF">SAMN06265174_103108</name>
</gene>
<dbReference type="PANTHER" id="PTHR10458">
    <property type="entry name" value="PEPTIDE DEFORMYLASE"/>
    <property type="match status" value="1"/>
</dbReference>
<comment type="catalytic activity">
    <reaction evidence="6">
        <text>N-terminal N-formyl-L-methionyl-[peptide] + H2O = N-terminal L-methionyl-[peptide] + formate</text>
        <dbReference type="Rhea" id="RHEA:24420"/>
        <dbReference type="Rhea" id="RHEA-COMP:10639"/>
        <dbReference type="Rhea" id="RHEA-COMP:10640"/>
        <dbReference type="ChEBI" id="CHEBI:15377"/>
        <dbReference type="ChEBI" id="CHEBI:15740"/>
        <dbReference type="ChEBI" id="CHEBI:49298"/>
        <dbReference type="ChEBI" id="CHEBI:64731"/>
        <dbReference type="EC" id="3.5.1.88"/>
    </reaction>
</comment>
<reference evidence="8 9" key="1">
    <citation type="submission" date="2017-05" db="EMBL/GenBank/DDBJ databases">
        <authorList>
            <person name="Varghese N."/>
            <person name="Submissions S."/>
        </authorList>
    </citation>
    <scope>NUCLEOTIDE SEQUENCE [LARGE SCALE GENOMIC DNA]</scope>
    <source>
        <strain evidence="8 9">DSM 45139</strain>
    </source>
</reference>
<dbReference type="PANTHER" id="PTHR10458:SF2">
    <property type="entry name" value="PEPTIDE DEFORMYLASE, MITOCHONDRIAL"/>
    <property type="match status" value="1"/>
</dbReference>
<name>A0ABY1N070_9ACTN</name>
<dbReference type="HAMAP" id="MF_00163">
    <property type="entry name" value="Pep_deformylase"/>
    <property type="match status" value="1"/>
</dbReference>
<evidence type="ECO:0000256" key="1">
    <source>
        <dbReference type="ARBA" id="ARBA00010759"/>
    </source>
</evidence>
<evidence type="ECO:0000313" key="9">
    <source>
        <dbReference type="Proteomes" id="UP000315460"/>
    </source>
</evidence>
<feature type="compositionally biased region" description="Acidic residues" evidence="7">
    <location>
        <begin position="213"/>
        <end position="239"/>
    </location>
</feature>
<evidence type="ECO:0000313" key="8">
    <source>
        <dbReference type="EMBL" id="SMO64855.1"/>
    </source>
</evidence>
<dbReference type="SUPFAM" id="SSF56420">
    <property type="entry name" value="Peptide deformylase"/>
    <property type="match status" value="1"/>
</dbReference>
<dbReference type="InterPro" id="IPR023635">
    <property type="entry name" value="Peptide_deformylase"/>
</dbReference>